<keyword evidence="1" id="KW-0812">Transmembrane</keyword>
<dbReference type="Pfam" id="PF00092">
    <property type="entry name" value="VWA"/>
    <property type="match status" value="1"/>
</dbReference>
<dbReference type="Proteomes" id="UP000661894">
    <property type="component" value="Unassembled WGS sequence"/>
</dbReference>
<dbReference type="SMART" id="SM00327">
    <property type="entry name" value="VWA"/>
    <property type="match status" value="1"/>
</dbReference>
<comment type="caution">
    <text evidence="3">The sequence shown here is derived from an EMBL/GenBank/DDBJ whole genome shotgun (WGS) entry which is preliminary data.</text>
</comment>
<accession>A0ABR8Z082</accession>
<proteinExistence type="predicted"/>
<keyword evidence="1" id="KW-0472">Membrane</keyword>
<protein>
    <submittedName>
        <fullName evidence="3">VWA domain-containing protein</fullName>
    </submittedName>
</protein>
<feature type="domain" description="VWFA" evidence="2">
    <location>
        <begin position="353"/>
        <end position="550"/>
    </location>
</feature>
<dbReference type="InterPro" id="IPR002035">
    <property type="entry name" value="VWF_A"/>
</dbReference>
<dbReference type="InterPro" id="IPR036465">
    <property type="entry name" value="vWFA_dom_sf"/>
</dbReference>
<feature type="transmembrane region" description="Helical" evidence="1">
    <location>
        <begin position="12"/>
        <end position="34"/>
    </location>
</feature>
<organism evidence="3 4">
    <name type="scientific">Oceanitalea stevensii</name>
    <dbReference type="NCBI Taxonomy" id="2763072"/>
    <lineage>
        <taxon>Bacteria</taxon>
        <taxon>Bacillati</taxon>
        <taxon>Actinomycetota</taxon>
        <taxon>Actinomycetes</taxon>
        <taxon>Micrococcales</taxon>
        <taxon>Bogoriellaceae</taxon>
        <taxon>Georgenia</taxon>
    </lineage>
</organism>
<dbReference type="SUPFAM" id="SSF53300">
    <property type="entry name" value="vWA-like"/>
    <property type="match status" value="1"/>
</dbReference>
<keyword evidence="4" id="KW-1185">Reference proteome</keyword>
<evidence type="ECO:0000256" key="1">
    <source>
        <dbReference type="SAM" id="Phobius"/>
    </source>
</evidence>
<name>A0ABR8Z082_9MICO</name>
<evidence type="ECO:0000313" key="3">
    <source>
        <dbReference type="EMBL" id="MBD8061737.1"/>
    </source>
</evidence>
<gene>
    <name evidence="3" type="ORF">H9624_05295</name>
</gene>
<dbReference type="EMBL" id="JACSPO010000001">
    <property type="protein sequence ID" value="MBD8061737.1"/>
    <property type="molecule type" value="Genomic_DNA"/>
</dbReference>
<evidence type="ECO:0000259" key="2">
    <source>
        <dbReference type="PROSITE" id="PS50234"/>
    </source>
</evidence>
<reference evidence="3 4" key="1">
    <citation type="submission" date="2020-08" db="EMBL/GenBank/DDBJ databases">
        <title>A Genomic Blueprint of the Chicken Gut Microbiome.</title>
        <authorList>
            <person name="Gilroy R."/>
            <person name="Ravi A."/>
            <person name="Getino M."/>
            <person name="Pursley I."/>
            <person name="Horton D.L."/>
            <person name="Alikhan N.-F."/>
            <person name="Baker D."/>
            <person name="Gharbi K."/>
            <person name="Hall N."/>
            <person name="Watson M."/>
            <person name="Adriaenssens E.M."/>
            <person name="Foster-Nyarko E."/>
            <person name="Jarju S."/>
            <person name="Secka A."/>
            <person name="Antonio M."/>
            <person name="Oren A."/>
            <person name="Chaudhuri R."/>
            <person name="La Ragione R.M."/>
            <person name="Hildebrand F."/>
            <person name="Pallen M.J."/>
        </authorList>
    </citation>
    <scope>NUCLEOTIDE SEQUENCE [LARGE SCALE GENOMIC DNA]</scope>
    <source>
        <strain evidence="3 4">Sa1BUA1</strain>
    </source>
</reference>
<keyword evidence="1" id="KW-1133">Transmembrane helix</keyword>
<dbReference type="RefSeq" id="WP_251838801.1">
    <property type="nucleotide sequence ID" value="NZ_JACSPO010000001.1"/>
</dbReference>
<dbReference type="PROSITE" id="PS50234">
    <property type="entry name" value="VWFA"/>
    <property type="match status" value="1"/>
</dbReference>
<dbReference type="Gene3D" id="3.40.50.410">
    <property type="entry name" value="von Willebrand factor, type A domain"/>
    <property type="match status" value="1"/>
</dbReference>
<evidence type="ECO:0000313" key="4">
    <source>
        <dbReference type="Proteomes" id="UP000661894"/>
    </source>
</evidence>
<sequence length="557" mass="56904">MADDATTRGGGTFARVLGVLVVVVVLALLAWALLRDDGATPATTGTPGPTGGGCAQELTVPVTTTADFAPVVVAAADRLEDEDPCTTYAVATSTSADTAEQIRSGVVPSRVWIPDSEVWVERVNEDPQAPALTAGPVLATTPVLVAVPATLAESTGAGGPQPWREILSGPLAPRIADPLRSTASLLLLHSAHAALSGTPEGDQLLGAAMIQMSRLVADPDEMLTRAGDDAEAAPAVVATEQQVAGQLAANAVTPLQAVVPAEGTGALTYTWVPLPGTDNGVGMRGALTALEEALTDEAGTADVRAAGFRAPGDDAGPELPGVAADAVAPLPQPTAAEADAVVTVWSTVAVDMRMLAVIDVSGSMLQPVGDQTRIALAGASAQTALSVFPLSSQVGLWVFSTDHPGGTDWTELAPIAPLHGEEGGGGHREDLLAATATLAEHARPGGDTGLYDTVLAAYRQVQDTYEPGYVNSVVLLTDGVNEDDDGISLDELLAELQALIDPSRPIPVITVGMGPGADEEVLRLIAAQTGGRSYLARDPADIRTVFVDALTHRPRPG</sequence>